<keyword evidence="11 16" id="KW-0472">Membrane</keyword>
<evidence type="ECO:0000256" key="5">
    <source>
        <dbReference type="ARBA" id="ARBA00022692"/>
    </source>
</evidence>
<gene>
    <name evidence="18" type="ordered locus">Saut_0525</name>
</gene>
<keyword evidence="8 16" id="KW-0408">Iron</keyword>
<dbReference type="Pfam" id="PF07664">
    <property type="entry name" value="FeoB_C"/>
    <property type="match status" value="1"/>
</dbReference>
<evidence type="ECO:0000256" key="1">
    <source>
        <dbReference type="ARBA" id="ARBA00004651"/>
    </source>
</evidence>
<dbReference type="GO" id="GO:0005525">
    <property type="term" value="F:GTP binding"/>
    <property type="evidence" value="ECO:0007669"/>
    <property type="project" value="UniProtKB-KW"/>
</dbReference>
<evidence type="ECO:0000313" key="19">
    <source>
        <dbReference type="Proteomes" id="UP000007803"/>
    </source>
</evidence>
<dbReference type="InterPro" id="IPR030389">
    <property type="entry name" value="G_FEOB_dom"/>
</dbReference>
<feature type="domain" description="FeoB-type G" evidence="17">
    <location>
        <begin position="14"/>
        <end position="176"/>
    </location>
</feature>
<protein>
    <recommendedName>
        <fullName evidence="12 13">Ferrous iron transport protein B</fullName>
    </recommendedName>
</protein>
<evidence type="ECO:0000256" key="3">
    <source>
        <dbReference type="ARBA" id="ARBA00022475"/>
    </source>
</evidence>
<dbReference type="EMBL" id="CP002205">
    <property type="protein sequence ID" value="ADN08574.1"/>
    <property type="molecule type" value="Genomic_DNA"/>
</dbReference>
<dbReference type="RefSeq" id="WP_013326330.1">
    <property type="nucleotide sequence ID" value="NC_014506.1"/>
</dbReference>
<feature type="binding site" evidence="14">
    <location>
        <begin position="67"/>
        <end position="70"/>
    </location>
    <ligand>
        <name>GTP</name>
        <dbReference type="ChEBI" id="CHEBI:37565"/>
        <label>1</label>
    </ligand>
</feature>
<dbReference type="NCBIfam" id="TIGR00231">
    <property type="entry name" value="small_GTP"/>
    <property type="match status" value="1"/>
</dbReference>
<evidence type="ECO:0000256" key="6">
    <source>
        <dbReference type="ARBA" id="ARBA00022741"/>
    </source>
</evidence>
<keyword evidence="3" id="KW-1003">Cell membrane</keyword>
<keyword evidence="6 14" id="KW-0547">Nucleotide-binding</keyword>
<dbReference type="PANTHER" id="PTHR43185:SF1">
    <property type="entry name" value="FE(2+) TRANSPORTER FEOB"/>
    <property type="match status" value="1"/>
</dbReference>
<feature type="binding site" evidence="14">
    <location>
        <begin position="156"/>
        <end position="158"/>
    </location>
    <ligand>
        <name>GTP</name>
        <dbReference type="ChEBI" id="CHEBI:37565"/>
        <label>1</label>
    </ligand>
</feature>
<dbReference type="Proteomes" id="UP000007803">
    <property type="component" value="Chromosome"/>
</dbReference>
<feature type="binding site" evidence="14">
    <location>
        <begin position="21"/>
        <end position="28"/>
    </location>
    <ligand>
        <name>GTP</name>
        <dbReference type="ChEBI" id="CHEBI:37565"/>
        <label>1</label>
    </ligand>
</feature>
<dbReference type="CDD" id="cd01879">
    <property type="entry name" value="FeoB"/>
    <property type="match status" value="1"/>
</dbReference>
<dbReference type="InterPro" id="IPR027417">
    <property type="entry name" value="P-loop_NTPase"/>
</dbReference>
<keyword evidence="9" id="KW-0406">Ion transport</keyword>
<dbReference type="Pfam" id="PF07670">
    <property type="entry name" value="Gate"/>
    <property type="match status" value="2"/>
</dbReference>
<keyword evidence="2 16" id="KW-0813">Transport</keyword>
<comment type="similarity">
    <text evidence="16">Belongs to the TRAFAC class TrmE-Era-EngA-EngB-Septin-like GTPase superfamily. FeoB GTPase (TC 9.A.8) family.</text>
</comment>
<evidence type="ECO:0000256" key="14">
    <source>
        <dbReference type="PIRSR" id="PIRSR603373-1"/>
    </source>
</evidence>
<feature type="binding site" evidence="14">
    <location>
        <begin position="127"/>
        <end position="130"/>
    </location>
    <ligand>
        <name>GTP</name>
        <dbReference type="ChEBI" id="CHEBI:37565"/>
        <label>1</label>
    </ligand>
</feature>
<keyword evidence="19" id="KW-1185">Reference proteome</keyword>
<comment type="function">
    <text evidence="16">Probable transporter of a GTP-driven Fe(2+) uptake system.</text>
</comment>
<sequence>MNEDVKTCPIIANHIKVALVGQPNVGKSMLINSVSNAHLHVGNFSGVTVDKTEVLFDYKNYHFTVVDLPGTYAFTDYTIEERVTRDYLCAEDYDIIINVVDSTNLEKNLQLTAELFTMSKKMVIALNMSDEAEKEGIEVNAEYMSELLNIPCVKVSAAQKTGIEELINTVVKVHEKPKAEPKLVFSEAVEEETENIVTYLQKHKYEATNSYRNIATNLLKENKKTYEKLHDNPIWTELQPILIEASKHIELHHNTDDIKEAFAEEYASFNRGIVAEVVKVKKQEKEEKTLTEKIDSILIHPVYGIPIFLFLMWGLFQLTFVLGAVPMDWIDAFFGWFGDAVGATITNDDMRSLIVDGLIAGVGAVILFTPNIIILFIGIALLESTGYMSRVAFLLDGFFHKFGLHGQSFIPLVTGFGCSIPAYMSARILKNDRDRLLTLFIISFMSCGARLPVYVLFAGAFFSESIAGNVLFAIYITGAMLGLIAAKVLKMTAFKGEDEPFVMEMPKYRLPSAKLIWHTVLSKTLMYLKKAGTFIAGATVLIWFLSNYPHDTQLEKSYEAKIAQVQSKEEKNKLTNELASKNLEQSYLGRIGAFSEPVFRPLGLDWKMAVALEAGLSAKEVVVSTLGVLYALGENVDETTYSLKDAISKNISFASAVAFIVIIMVYLPCFAASIVFTREAGGIKYFFYLLAFTTITAYVLAFLAYHITLLLGY</sequence>
<dbReference type="PANTHER" id="PTHR43185">
    <property type="entry name" value="FERROUS IRON TRANSPORT PROTEIN B"/>
    <property type="match status" value="1"/>
</dbReference>
<reference evidence="19" key="1">
    <citation type="journal article" date="2010" name="Stand. Genomic Sci.">
        <title>Complete genome sequence of Sulfurimonas autotrophica type strain (OK10).</title>
        <authorList>
            <person name="Sikorski J."/>
            <person name="Munk C."/>
            <person name="Lapidus A."/>
            <person name="Djao O."/>
            <person name="Lucas S."/>
            <person name="Glavina Del Rio T."/>
            <person name="Nolan M."/>
            <person name="Tice H."/>
            <person name="Han C."/>
            <person name="Cheng J."/>
            <person name="Tapia R."/>
            <person name="Goodwin L."/>
            <person name="Pitluck S."/>
            <person name="Liolios K."/>
            <person name="Ivanova N."/>
            <person name="Mavromatis K."/>
            <person name="Mikhailova N."/>
            <person name="Pati A."/>
            <person name="Sims D."/>
            <person name="Meincke L."/>
            <person name="Brettin T."/>
            <person name="Detter J."/>
            <person name="Chen A."/>
            <person name="Palaniappan K."/>
            <person name="Land M."/>
            <person name="Hauser L."/>
            <person name="Chang Y."/>
            <person name="Jeffries C."/>
            <person name="Rohde M."/>
            <person name="Lang E."/>
            <person name="Spring S."/>
            <person name="Goker M."/>
            <person name="Woyke T."/>
            <person name="Bristow J."/>
            <person name="Eisen J."/>
            <person name="Markowitz V."/>
            <person name="Hugenholtz P."/>
            <person name="Kyrpides N."/>
            <person name="Klenk H."/>
        </authorList>
    </citation>
    <scope>NUCLEOTIDE SEQUENCE [LARGE SCALE GENOMIC DNA]</scope>
    <source>
        <strain evidence="19">ATCC BAA-671 / DSM 16294 / JCM 11897 / OK10</strain>
    </source>
</reference>
<name>E0UPB0_SULAO</name>
<evidence type="ECO:0000256" key="4">
    <source>
        <dbReference type="ARBA" id="ARBA00022496"/>
    </source>
</evidence>
<evidence type="ECO:0000256" key="9">
    <source>
        <dbReference type="ARBA" id="ARBA00023065"/>
    </source>
</evidence>
<dbReference type="GO" id="GO:0046872">
    <property type="term" value="F:metal ion binding"/>
    <property type="evidence" value="ECO:0007669"/>
    <property type="project" value="UniProtKB-KW"/>
</dbReference>
<comment type="caution">
    <text evidence="16">Lacks conserved residue(s) required for the propagation of feature annotation.</text>
</comment>
<feature type="transmembrane region" description="Helical" evidence="16">
    <location>
        <begin position="303"/>
        <end position="325"/>
    </location>
</feature>
<dbReference type="Pfam" id="PF17910">
    <property type="entry name" value="FeoB_Cyto"/>
    <property type="match status" value="1"/>
</dbReference>
<comment type="subcellular location">
    <subcellularLocation>
        <location evidence="16">Cell inner membrane</location>
        <topology evidence="16">Multi-pass membrane protein</topology>
    </subcellularLocation>
    <subcellularLocation>
        <location evidence="1">Cell membrane</location>
        <topology evidence="1">Multi-pass membrane protein</topology>
    </subcellularLocation>
</comment>
<dbReference type="InterPro" id="IPR011640">
    <property type="entry name" value="Fe2_transport_prot_B_C"/>
</dbReference>
<dbReference type="InterPro" id="IPR050860">
    <property type="entry name" value="FeoB_GTPase"/>
</dbReference>
<feature type="transmembrane region" description="Helical" evidence="16">
    <location>
        <begin position="651"/>
        <end position="676"/>
    </location>
</feature>
<dbReference type="Gene3D" id="1.10.287.1770">
    <property type="match status" value="1"/>
</dbReference>
<feature type="binding site" evidence="14">
    <location>
        <begin position="46"/>
        <end position="50"/>
    </location>
    <ligand>
        <name>GTP</name>
        <dbReference type="ChEBI" id="CHEBI:37565"/>
        <label>1</label>
    </ligand>
</feature>
<dbReference type="NCBIfam" id="TIGR00437">
    <property type="entry name" value="feoB"/>
    <property type="match status" value="1"/>
</dbReference>
<dbReference type="InterPro" id="IPR041069">
    <property type="entry name" value="FeoB_Cyto"/>
</dbReference>
<accession>E0UPB0</accession>
<evidence type="ECO:0000256" key="10">
    <source>
        <dbReference type="ARBA" id="ARBA00023134"/>
    </source>
</evidence>
<feature type="transmembrane region" description="Helical" evidence="16">
    <location>
        <begin position="402"/>
        <end position="424"/>
    </location>
</feature>
<dbReference type="OrthoDB" id="9809127at2"/>
<dbReference type="Gene3D" id="3.40.50.300">
    <property type="entry name" value="P-loop containing nucleotide triphosphate hydrolases"/>
    <property type="match status" value="1"/>
</dbReference>
<dbReference type="InterPro" id="IPR003373">
    <property type="entry name" value="Fe2_transport_prot-B"/>
</dbReference>
<proteinExistence type="inferred from homology"/>
<dbReference type="AlphaFoldDB" id="E0UPB0"/>
<keyword evidence="4 16" id="KW-0410">Iron transport</keyword>
<evidence type="ECO:0000259" key="17">
    <source>
        <dbReference type="PROSITE" id="PS51711"/>
    </source>
</evidence>
<feature type="transmembrane region" description="Helical" evidence="16">
    <location>
        <begin position="466"/>
        <end position="486"/>
    </location>
</feature>
<dbReference type="PROSITE" id="PS51711">
    <property type="entry name" value="G_FEOB"/>
    <property type="match status" value="1"/>
</dbReference>
<evidence type="ECO:0000256" key="12">
    <source>
        <dbReference type="ARBA" id="ARBA00031200"/>
    </source>
</evidence>
<keyword evidence="15" id="KW-0479">Metal-binding</keyword>
<dbReference type="InterPro" id="IPR005225">
    <property type="entry name" value="Small_GTP-bd"/>
</dbReference>
<keyword evidence="7 16" id="KW-1133">Transmembrane helix</keyword>
<evidence type="ECO:0000313" key="18">
    <source>
        <dbReference type="EMBL" id="ADN08574.1"/>
    </source>
</evidence>
<dbReference type="SUPFAM" id="SSF52540">
    <property type="entry name" value="P-loop containing nucleoside triphosphate hydrolases"/>
    <property type="match status" value="1"/>
</dbReference>
<dbReference type="KEGG" id="sua:Saut_0525"/>
<organism evidence="18 19">
    <name type="scientific">Sulfurimonas autotrophica (strain ATCC BAA-671 / DSM 16294 / JCM 11897 / OK10)</name>
    <dbReference type="NCBI Taxonomy" id="563040"/>
    <lineage>
        <taxon>Bacteria</taxon>
        <taxon>Pseudomonadati</taxon>
        <taxon>Campylobacterota</taxon>
        <taxon>Epsilonproteobacteria</taxon>
        <taxon>Campylobacterales</taxon>
        <taxon>Sulfurimonadaceae</taxon>
        <taxon>Sulfurimonas</taxon>
    </lineage>
</organism>
<feature type="transmembrane region" description="Helical" evidence="16">
    <location>
        <begin position="358"/>
        <end position="382"/>
    </location>
</feature>
<dbReference type="InterPro" id="IPR011642">
    <property type="entry name" value="Gate_dom"/>
</dbReference>
<feature type="binding site" evidence="15">
    <location>
        <position position="35"/>
    </location>
    <ligand>
        <name>Mg(2+)</name>
        <dbReference type="ChEBI" id="CHEBI:18420"/>
        <label>2</label>
    </ligand>
</feature>
<evidence type="ECO:0000256" key="16">
    <source>
        <dbReference type="RuleBase" id="RU362098"/>
    </source>
</evidence>
<dbReference type="eggNOG" id="COG0370">
    <property type="taxonomic scope" value="Bacteria"/>
</dbReference>
<keyword evidence="10 14" id="KW-0342">GTP-binding</keyword>
<evidence type="ECO:0000256" key="2">
    <source>
        <dbReference type="ARBA" id="ARBA00022448"/>
    </source>
</evidence>
<dbReference type="GO" id="GO:0015093">
    <property type="term" value="F:ferrous iron transmembrane transporter activity"/>
    <property type="evidence" value="ECO:0007669"/>
    <property type="project" value="UniProtKB-UniRule"/>
</dbReference>
<feature type="transmembrane region" description="Helical" evidence="16">
    <location>
        <begin position="436"/>
        <end position="460"/>
    </location>
</feature>
<evidence type="ECO:0000256" key="13">
    <source>
        <dbReference type="NCBIfam" id="TIGR00437"/>
    </source>
</evidence>
<feature type="binding site" evidence="15">
    <location>
        <position position="32"/>
    </location>
    <ligand>
        <name>Mg(2+)</name>
        <dbReference type="ChEBI" id="CHEBI:18420"/>
        <label>2</label>
    </ligand>
</feature>
<dbReference type="STRING" id="563040.Saut_0525"/>
<feature type="transmembrane region" description="Helical" evidence="16">
    <location>
        <begin position="685"/>
        <end position="707"/>
    </location>
</feature>
<evidence type="ECO:0000256" key="11">
    <source>
        <dbReference type="ARBA" id="ARBA00023136"/>
    </source>
</evidence>
<evidence type="ECO:0000256" key="15">
    <source>
        <dbReference type="PIRSR" id="PIRSR603373-2"/>
    </source>
</evidence>
<evidence type="ECO:0000256" key="8">
    <source>
        <dbReference type="ARBA" id="ARBA00023004"/>
    </source>
</evidence>
<dbReference type="GO" id="GO:0005886">
    <property type="term" value="C:plasma membrane"/>
    <property type="evidence" value="ECO:0007669"/>
    <property type="project" value="UniProtKB-SubCell"/>
</dbReference>
<dbReference type="Pfam" id="PF02421">
    <property type="entry name" value="FeoB_N"/>
    <property type="match status" value="1"/>
</dbReference>
<keyword evidence="5 16" id="KW-0812">Transmembrane</keyword>
<evidence type="ECO:0000256" key="7">
    <source>
        <dbReference type="ARBA" id="ARBA00022989"/>
    </source>
</evidence>
<feature type="binding site" evidence="15">
    <location>
        <position position="33"/>
    </location>
    <ligand>
        <name>Mg(2+)</name>
        <dbReference type="ChEBI" id="CHEBI:18420"/>
        <label>2</label>
    </ligand>
</feature>
<dbReference type="HOGENOM" id="CLU_013350_3_0_7"/>
<keyword evidence="15" id="KW-0460">Magnesium</keyword>